<dbReference type="eggNOG" id="KOG1399">
    <property type="taxonomic scope" value="Eukaryota"/>
</dbReference>
<keyword evidence="4" id="KW-1185">Reference proteome</keyword>
<evidence type="ECO:0008006" key="5">
    <source>
        <dbReference type="Google" id="ProtNLM"/>
    </source>
</evidence>
<dbReference type="SUPFAM" id="SSF51905">
    <property type="entry name" value="FAD/NAD(P)-binding domain"/>
    <property type="match status" value="1"/>
</dbReference>
<sequence>MAPLQDVDMLIIGAGISGLGMACQMRRKFPNLSFSVVEKRAQHGGTWDLFKYPGIRSDSPMQSFAYSWHPWSKLSIRASASEILWYQKGVMKKYDLDADVIAYNTAIKTLKFNTTTCLWTATTEDPDVSYTARFVYAGTGYYDQEKGYIPDFKGVDDFKGEVLQPMHWPENFSCEGKDVVIIGSGSSAVTIAPAICDVAMSVTVVQRSPGYVVNQPGRLRFNPLMQRLLSWFPPLFRLYTRCYRFVSVFMNQYEYWLATRFPNFAQKMVLQAATDEVGEDVVTQHFTPKYNVWDQRVCVASDGDLFQGIKAGKIRYVTDTIDTFTEDGLRLTRGDEYKADVIVSATGMTLEIFGKIDVFVDREPFVVNNSIMYRSIMFSGLPNLFYGLGATNQSWTVKVEFALKVIEDIMKYMDYYEYKTCVLNKTTTDIREGDVPLNSGYFTRNRDKLPKLGLDAPFHWGLYVIHDYFSYFWNPISRDPSLTFA</sequence>
<evidence type="ECO:0000313" key="4">
    <source>
        <dbReference type="Proteomes" id="UP000054560"/>
    </source>
</evidence>
<keyword evidence="2" id="KW-0503">Monooxygenase</keyword>
<comment type="cofactor">
    <cofactor evidence="1">
        <name>FAD</name>
        <dbReference type="ChEBI" id="CHEBI:57692"/>
    </cofactor>
</comment>
<dbReference type="GO" id="GO:0004497">
    <property type="term" value="F:monooxygenase activity"/>
    <property type="evidence" value="ECO:0007669"/>
    <property type="project" value="UniProtKB-KW"/>
</dbReference>
<organism evidence="3 4">
    <name type="scientific">Sphaeroforma arctica JP610</name>
    <dbReference type="NCBI Taxonomy" id="667725"/>
    <lineage>
        <taxon>Eukaryota</taxon>
        <taxon>Ichthyosporea</taxon>
        <taxon>Ichthyophonida</taxon>
        <taxon>Sphaeroforma</taxon>
    </lineage>
</organism>
<dbReference type="AlphaFoldDB" id="A0A0L0G5E5"/>
<accession>A0A0L0G5E5</accession>
<dbReference type="EMBL" id="KQ241777">
    <property type="protein sequence ID" value="KNC84250.1"/>
    <property type="molecule type" value="Genomic_DNA"/>
</dbReference>
<dbReference type="Pfam" id="PF13738">
    <property type="entry name" value="Pyr_redox_3"/>
    <property type="match status" value="1"/>
</dbReference>
<gene>
    <name evidence="3" type="ORF">SARC_03521</name>
</gene>
<dbReference type="InterPro" id="IPR036188">
    <property type="entry name" value="FAD/NAD-bd_sf"/>
</dbReference>
<dbReference type="PANTHER" id="PTHR43872:SF1">
    <property type="entry name" value="MONOOXYGENASE, PUTATIVE (AFU_ORTHOLOGUE AFUA_8G02570)-RELATED"/>
    <property type="match status" value="1"/>
</dbReference>
<dbReference type="PANTHER" id="PTHR43872">
    <property type="entry name" value="MONOOXYGENASE, PUTATIVE (AFU_ORTHOLOGUE AFUA_8G02570)-RELATED"/>
    <property type="match status" value="1"/>
</dbReference>
<dbReference type="Proteomes" id="UP000054560">
    <property type="component" value="Unassembled WGS sequence"/>
</dbReference>
<dbReference type="Gene3D" id="3.50.50.60">
    <property type="entry name" value="FAD/NAD(P)-binding domain"/>
    <property type="match status" value="1"/>
</dbReference>
<name>A0A0L0G5E5_9EUKA</name>
<evidence type="ECO:0000256" key="2">
    <source>
        <dbReference type="ARBA" id="ARBA00023033"/>
    </source>
</evidence>
<evidence type="ECO:0000256" key="1">
    <source>
        <dbReference type="ARBA" id="ARBA00001974"/>
    </source>
</evidence>
<keyword evidence="2" id="KW-0560">Oxidoreductase</keyword>
<dbReference type="GeneID" id="25904025"/>
<protein>
    <recommendedName>
        <fullName evidence="5">FAD-containing monooxygenase EthA</fullName>
    </recommendedName>
</protein>
<dbReference type="STRING" id="667725.A0A0L0G5E5"/>
<evidence type="ECO:0000313" key="3">
    <source>
        <dbReference type="EMBL" id="KNC84250.1"/>
    </source>
</evidence>
<dbReference type="InterPro" id="IPR051820">
    <property type="entry name" value="FAD-binding_MO"/>
</dbReference>
<dbReference type="OrthoDB" id="66881at2759"/>
<dbReference type="RefSeq" id="XP_014158152.1">
    <property type="nucleotide sequence ID" value="XM_014302677.1"/>
</dbReference>
<reference evidence="3 4" key="1">
    <citation type="submission" date="2011-02" db="EMBL/GenBank/DDBJ databases">
        <title>The Genome Sequence of Sphaeroforma arctica JP610.</title>
        <authorList>
            <consortium name="The Broad Institute Genome Sequencing Platform"/>
            <person name="Russ C."/>
            <person name="Cuomo C."/>
            <person name="Young S.K."/>
            <person name="Zeng Q."/>
            <person name="Gargeya S."/>
            <person name="Alvarado L."/>
            <person name="Berlin A."/>
            <person name="Chapman S.B."/>
            <person name="Chen Z."/>
            <person name="Freedman E."/>
            <person name="Gellesch M."/>
            <person name="Goldberg J."/>
            <person name="Griggs A."/>
            <person name="Gujja S."/>
            <person name="Heilman E."/>
            <person name="Heiman D."/>
            <person name="Howarth C."/>
            <person name="Mehta T."/>
            <person name="Neiman D."/>
            <person name="Pearson M."/>
            <person name="Roberts A."/>
            <person name="Saif S."/>
            <person name="Shea T."/>
            <person name="Shenoy N."/>
            <person name="Sisk P."/>
            <person name="Stolte C."/>
            <person name="Sykes S."/>
            <person name="White J."/>
            <person name="Yandava C."/>
            <person name="Burger G."/>
            <person name="Gray M.W."/>
            <person name="Holland P.W.H."/>
            <person name="King N."/>
            <person name="Lang F.B.F."/>
            <person name="Roger A.J."/>
            <person name="Ruiz-Trillo I."/>
            <person name="Haas B."/>
            <person name="Nusbaum C."/>
            <person name="Birren B."/>
        </authorList>
    </citation>
    <scope>NUCLEOTIDE SEQUENCE [LARGE SCALE GENOMIC DNA]</scope>
    <source>
        <strain evidence="3 4">JP610</strain>
    </source>
</reference>
<proteinExistence type="predicted"/>